<feature type="compositionally biased region" description="Polar residues" evidence="2">
    <location>
        <begin position="24"/>
        <end position="35"/>
    </location>
</feature>
<evidence type="ECO:0000256" key="1">
    <source>
        <dbReference type="SAM" id="Coils"/>
    </source>
</evidence>
<feature type="compositionally biased region" description="Low complexity" evidence="2">
    <location>
        <begin position="103"/>
        <end position="127"/>
    </location>
</feature>
<keyword evidence="4" id="KW-1185">Reference proteome</keyword>
<dbReference type="EMBL" id="KB644409">
    <property type="protein sequence ID" value="EPS27043.1"/>
    <property type="molecule type" value="Genomic_DNA"/>
</dbReference>
<evidence type="ECO:0000256" key="2">
    <source>
        <dbReference type="SAM" id="MobiDB-lite"/>
    </source>
</evidence>
<feature type="region of interest" description="Disordered" evidence="2">
    <location>
        <begin position="1"/>
        <end position="130"/>
    </location>
</feature>
<proteinExistence type="predicted"/>
<keyword evidence="1" id="KW-0175">Coiled coil</keyword>
<gene>
    <name evidence="3" type="ORF">PDE_01984</name>
</gene>
<dbReference type="HOGENOM" id="CLU_1120472_0_0_1"/>
<feature type="compositionally biased region" description="Acidic residues" evidence="2">
    <location>
        <begin position="1"/>
        <end position="18"/>
    </location>
</feature>
<protein>
    <submittedName>
        <fullName evidence="3">Uncharacterized protein</fullName>
    </submittedName>
</protein>
<evidence type="ECO:0000313" key="3">
    <source>
        <dbReference type="EMBL" id="EPS27043.1"/>
    </source>
</evidence>
<feature type="coiled-coil region" evidence="1">
    <location>
        <begin position="204"/>
        <end position="231"/>
    </location>
</feature>
<reference evidence="3 4" key="1">
    <citation type="journal article" date="2013" name="PLoS ONE">
        <title>Genomic and secretomic analyses reveal unique features of the lignocellulolytic enzyme system of Penicillium decumbens.</title>
        <authorList>
            <person name="Liu G."/>
            <person name="Zhang L."/>
            <person name="Wei X."/>
            <person name="Zou G."/>
            <person name="Qin Y."/>
            <person name="Ma L."/>
            <person name="Li J."/>
            <person name="Zheng H."/>
            <person name="Wang S."/>
            <person name="Wang C."/>
            <person name="Xun L."/>
            <person name="Zhao G.-P."/>
            <person name="Zhou Z."/>
            <person name="Qu Y."/>
        </authorList>
    </citation>
    <scope>NUCLEOTIDE SEQUENCE [LARGE SCALE GENOMIC DNA]</scope>
    <source>
        <strain evidence="4">114-2 / CGMCC 5302</strain>
    </source>
</reference>
<dbReference type="OrthoDB" id="430051at2759"/>
<accession>S8AMD9</accession>
<sequence>MLEDSDEFGWHDESDDEEIAKVLGSSSQATESFYSQPIFYPDLPSKAPRTPQTASPGKRKLDHSSYSFDQTVFSDTSPTPSPSRSRSGFGSESTAAFALATPTSTRASQSTFQSRSQSQSQSQSQSSILRTYPPSSAELCMTPTPVRNRDALSLDTRPDESELSKSACSILEKHGVVLPNNAYDELVELLNRHDLKMRGVNRARDILRVAMKKKDEEITRLKERNTNLLAQNEMDRSIIDRMRRRERG</sequence>
<dbReference type="Proteomes" id="UP000019376">
    <property type="component" value="Unassembled WGS sequence"/>
</dbReference>
<name>S8AMD9_PENO1</name>
<feature type="compositionally biased region" description="Low complexity" evidence="2">
    <location>
        <begin position="73"/>
        <end position="94"/>
    </location>
</feature>
<organism evidence="3 4">
    <name type="scientific">Penicillium oxalicum (strain 114-2 / CGMCC 5302)</name>
    <name type="common">Penicillium decumbens</name>
    <dbReference type="NCBI Taxonomy" id="933388"/>
    <lineage>
        <taxon>Eukaryota</taxon>
        <taxon>Fungi</taxon>
        <taxon>Dikarya</taxon>
        <taxon>Ascomycota</taxon>
        <taxon>Pezizomycotina</taxon>
        <taxon>Eurotiomycetes</taxon>
        <taxon>Eurotiomycetidae</taxon>
        <taxon>Eurotiales</taxon>
        <taxon>Aspergillaceae</taxon>
        <taxon>Penicillium</taxon>
    </lineage>
</organism>
<dbReference type="STRING" id="933388.S8AMD9"/>
<evidence type="ECO:0000313" key="4">
    <source>
        <dbReference type="Proteomes" id="UP000019376"/>
    </source>
</evidence>
<dbReference type="AlphaFoldDB" id="S8AMD9"/>
<dbReference type="PhylomeDB" id="S8AMD9"/>